<dbReference type="AlphaFoldDB" id="R7QLT1"/>
<dbReference type="RefSeq" id="XP_005719368.1">
    <property type="nucleotide sequence ID" value="XM_005719311.1"/>
</dbReference>
<accession>R7QLT1</accession>
<gene>
    <name evidence="1" type="ORF">CHC_T00006677001</name>
</gene>
<dbReference type="GeneID" id="17327088"/>
<dbReference type="KEGG" id="ccp:CHC_T00006677001"/>
<keyword evidence="2" id="KW-1185">Reference proteome</keyword>
<protein>
    <submittedName>
        <fullName evidence="1">Uncharacterized protein</fullName>
    </submittedName>
</protein>
<reference evidence="2" key="1">
    <citation type="journal article" date="2013" name="Proc. Natl. Acad. Sci. U.S.A.">
        <title>Genome structure and metabolic features in the red seaweed Chondrus crispus shed light on evolution of the Archaeplastida.</title>
        <authorList>
            <person name="Collen J."/>
            <person name="Porcel B."/>
            <person name="Carre W."/>
            <person name="Ball S.G."/>
            <person name="Chaparro C."/>
            <person name="Tonon T."/>
            <person name="Barbeyron T."/>
            <person name="Michel G."/>
            <person name="Noel B."/>
            <person name="Valentin K."/>
            <person name="Elias M."/>
            <person name="Artiguenave F."/>
            <person name="Arun A."/>
            <person name="Aury J.M."/>
            <person name="Barbosa-Neto J.F."/>
            <person name="Bothwell J.H."/>
            <person name="Bouget F.Y."/>
            <person name="Brillet L."/>
            <person name="Cabello-Hurtado F."/>
            <person name="Capella-Gutierrez S."/>
            <person name="Charrier B."/>
            <person name="Cladiere L."/>
            <person name="Cock J.M."/>
            <person name="Coelho S.M."/>
            <person name="Colleoni C."/>
            <person name="Czjzek M."/>
            <person name="Da Silva C."/>
            <person name="Delage L."/>
            <person name="Denoeud F."/>
            <person name="Deschamps P."/>
            <person name="Dittami S.M."/>
            <person name="Gabaldon T."/>
            <person name="Gachon C.M."/>
            <person name="Groisillier A."/>
            <person name="Herve C."/>
            <person name="Jabbari K."/>
            <person name="Katinka M."/>
            <person name="Kloareg B."/>
            <person name="Kowalczyk N."/>
            <person name="Labadie K."/>
            <person name="Leblanc C."/>
            <person name="Lopez P.J."/>
            <person name="McLachlan D.H."/>
            <person name="Meslet-Cladiere L."/>
            <person name="Moustafa A."/>
            <person name="Nehr Z."/>
            <person name="Nyvall Collen P."/>
            <person name="Panaud O."/>
            <person name="Partensky F."/>
            <person name="Poulain J."/>
            <person name="Rensing S.A."/>
            <person name="Rousvoal S."/>
            <person name="Samson G."/>
            <person name="Symeonidi A."/>
            <person name="Weissenbach J."/>
            <person name="Zambounis A."/>
            <person name="Wincker P."/>
            <person name="Boyen C."/>
        </authorList>
    </citation>
    <scope>NUCLEOTIDE SEQUENCE [LARGE SCALE GENOMIC DNA]</scope>
    <source>
        <strain evidence="2">cv. Stackhouse</strain>
    </source>
</reference>
<dbReference type="EMBL" id="HG002038">
    <property type="protein sequence ID" value="CDF39457.1"/>
    <property type="molecule type" value="Genomic_DNA"/>
</dbReference>
<proteinExistence type="predicted"/>
<dbReference type="Proteomes" id="UP000012073">
    <property type="component" value="Unassembled WGS sequence"/>
</dbReference>
<sequence>MAVYRDAARVRVSVHASVYRGATPRRIARGCNYYQPTELYLISQPRFSVVLNTPRWASCQPPLFWLCLFLLFAQPRLRCPLGSFLSHHVSFSSPALNSKTPIIHNKLFMFSLCFPVRFNGLRSLCVSSVS</sequence>
<evidence type="ECO:0000313" key="1">
    <source>
        <dbReference type="EMBL" id="CDF39457.1"/>
    </source>
</evidence>
<organism evidence="1 2">
    <name type="scientific">Chondrus crispus</name>
    <name type="common">Carrageen Irish moss</name>
    <name type="synonym">Polymorpha crispa</name>
    <dbReference type="NCBI Taxonomy" id="2769"/>
    <lineage>
        <taxon>Eukaryota</taxon>
        <taxon>Rhodophyta</taxon>
        <taxon>Florideophyceae</taxon>
        <taxon>Rhodymeniophycidae</taxon>
        <taxon>Gigartinales</taxon>
        <taxon>Gigartinaceae</taxon>
        <taxon>Chondrus</taxon>
    </lineage>
</organism>
<name>R7QLT1_CHOCR</name>
<dbReference type="Gramene" id="CDF39457">
    <property type="protein sequence ID" value="CDF39457"/>
    <property type="gene ID" value="CHC_T00006677001"/>
</dbReference>
<evidence type="ECO:0000313" key="2">
    <source>
        <dbReference type="Proteomes" id="UP000012073"/>
    </source>
</evidence>